<evidence type="ECO:0000313" key="1">
    <source>
        <dbReference type="EMBL" id="CAJ0875168.1"/>
    </source>
</evidence>
<dbReference type="EMBL" id="OY288114">
    <property type="protein sequence ID" value="CAJ0875168.1"/>
    <property type="molecule type" value="Genomic_DNA"/>
</dbReference>
<gene>
    <name evidence="1" type="ORF">AMST5_02669</name>
</gene>
<dbReference type="AlphaFoldDB" id="A0AA48M0E6"/>
<name>A0AA48M0E6_9ZZZZ</name>
<organism evidence="1">
    <name type="scientific">freshwater sediment metagenome</name>
    <dbReference type="NCBI Taxonomy" id="556182"/>
    <lineage>
        <taxon>unclassified sequences</taxon>
        <taxon>metagenomes</taxon>
        <taxon>ecological metagenomes</taxon>
    </lineage>
</organism>
<accession>A0AA48M0E6</accession>
<sequence>MASIVRAVAILGAALAASASVALEGKRVATNDSPALQRGRSMQTQDDNSMQAICREILVDTDEGYGVTNHEARVVCDELR</sequence>
<proteinExistence type="predicted"/>
<reference evidence="1" key="1">
    <citation type="submission" date="2023-07" db="EMBL/GenBank/DDBJ databases">
        <authorList>
            <person name="Pelsma A.J. K."/>
        </authorList>
    </citation>
    <scope>NUCLEOTIDE SEQUENCE</scope>
</reference>
<protein>
    <submittedName>
        <fullName evidence="1">Uncharacterized protein</fullName>
    </submittedName>
</protein>